<reference evidence="3" key="1">
    <citation type="journal article" date="2019" name="Mol. Biol. Evol.">
        <title>Blast fungal genomes show frequent chromosomal changes, gene gains and losses, and effector gene turnover.</title>
        <authorList>
            <person name="Gomez Luciano L.B."/>
            <person name="Jason Tsai I."/>
            <person name="Chuma I."/>
            <person name="Tosa Y."/>
            <person name="Chen Y.H."/>
            <person name="Li J.Y."/>
            <person name="Li M.Y."/>
            <person name="Jade Lu M.Y."/>
            <person name="Nakayashiki H."/>
            <person name="Li W.H."/>
        </authorList>
    </citation>
    <scope>NUCLEOTIDE SEQUENCE</scope>
    <source>
        <strain evidence="3">NI907</strain>
    </source>
</reference>
<dbReference type="AlphaFoldDB" id="A0A6P8BL69"/>
<evidence type="ECO:0000256" key="1">
    <source>
        <dbReference type="SAM" id="MobiDB-lite"/>
    </source>
</evidence>
<sequence length="550" mass="58950">MSVFGRFKKGRQAAKEHKAGLAEKQKAEEQKPAYRHVPTHAAVDALAGAPSSWRDDDRVRIVEENRRRSAMTASGMLHDTPVHALGQNPVHSGMTRTSSTLSHVSYPSVYANPVVRLPRAHSYNGSIHPPWGDRSGEVVYSPQADDYFNPGGNLPGAYAGKGKAIERVMAGSSGRGSRTNSKAPSVVGSSSDSTSSDELEMKATRRRQAASESLSTGNNRSSLTPNTRETDSTASLPQKSEPQHAHRLHPSKTRKQVDSSANTRDRYYPPSASQRFRPSVHRSSSSSTSTIPNIPPVPSLPPMSLATPPVSHSAASSSSGRASSTSSVATYTGPSRPSVRTDGDIDFLTPTTPVNPNILGPASPAIPRPSSKASEFDFNFSTTYTSSDSESSPKPRLFSLSSTRTSEATPSPTAKSGSQQRTTTEYLAYKPPSPTTTSGSQQRSTTEYLAYKPPSVSRFDFEQDMEPSGLAYNRGKEVTNASPTPRVLPVEFDEAAFSRLPLEVPAPKPQPPPLAPQKVGKGKLTKTPQAAKPPKNSRRWSFSKSGSPAA</sequence>
<feature type="region of interest" description="Disordered" evidence="1">
    <location>
        <begin position="468"/>
        <end position="487"/>
    </location>
</feature>
<reference evidence="3" key="2">
    <citation type="submission" date="2019-10" db="EMBL/GenBank/DDBJ databases">
        <authorList>
            <consortium name="NCBI Genome Project"/>
        </authorList>
    </citation>
    <scope>NUCLEOTIDE SEQUENCE</scope>
    <source>
        <strain evidence="3">NI907</strain>
    </source>
</reference>
<feature type="compositionally biased region" description="Low complexity" evidence="1">
    <location>
        <begin position="381"/>
        <end position="392"/>
    </location>
</feature>
<evidence type="ECO:0000313" key="2">
    <source>
        <dbReference type="Proteomes" id="UP000515153"/>
    </source>
</evidence>
<feature type="compositionally biased region" description="Low complexity" evidence="1">
    <location>
        <begin position="311"/>
        <end position="329"/>
    </location>
</feature>
<feature type="region of interest" description="Disordered" evidence="1">
    <location>
        <begin position="170"/>
        <end position="448"/>
    </location>
</feature>
<feature type="region of interest" description="Disordered" evidence="1">
    <location>
        <begin position="1"/>
        <end position="36"/>
    </location>
</feature>
<feature type="compositionally biased region" description="Polar residues" evidence="1">
    <location>
        <begin position="539"/>
        <end position="550"/>
    </location>
</feature>
<feature type="compositionally biased region" description="Low complexity" evidence="1">
    <location>
        <begin position="185"/>
        <end position="196"/>
    </location>
</feature>
<protein>
    <submittedName>
        <fullName evidence="3">Uncharacterized protein</fullName>
    </submittedName>
</protein>
<feature type="compositionally biased region" description="Low complexity" evidence="1">
    <location>
        <begin position="435"/>
        <end position="446"/>
    </location>
</feature>
<dbReference type="GeneID" id="41956716"/>
<feature type="compositionally biased region" description="Pro residues" evidence="1">
    <location>
        <begin position="504"/>
        <end position="515"/>
    </location>
</feature>
<accession>A0A6P8BL69</accession>
<dbReference type="KEGG" id="pgri:PgNI_01732"/>
<proteinExistence type="predicted"/>
<evidence type="ECO:0000313" key="3">
    <source>
        <dbReference type="RefSeq" id="XP_030988038.1"/>
    </source>
</evidence>
<keyword evidence="2" id="KW-1185">Reference proteome</keyword>
<dbReference type="RefSeq" id="XP_030988038.1">
    <property type="nucleotide sequence ID" value="XM_031121804.1"/>
</dbReference>
<name>A0A6P8BL69_PYRGI</name>
<feature type="compositionally biased region" description="Low complexity" evidence="1">
    <location>
        <begin position="281"/>
        <end position="292"/>
    </location>
</feature>
<feature type="region of interest" description="Disordered" evidence="1">
    <location>
        <begin position="503"/>
        <end position="550"/>
    </location>
</feature>
<organism evidence="2 3">
    <name type="scientific">Pyricularia grisea</name>
    <name type="common">Crabgrass-specific blast fungus</name>
    <name type="synonym">Magnaporthe grisea</name>
    <dbReference type="NCBI Taxonomy" id="148305"/>
    <lineage>
        <taxon>Eukaryota</taxon>
        <taxon>Fungi</taxon>
        <taxon>Dikarya</taxon>
        <taxon>Ascomycota</taxon>
        <taxon>Pezizomycotina</taxon>
        <taxon>Sordariomycetes</taxon>
        <taxon>Sordariomycetidae</taxon>
        <taxon>Magnaporthales</taxon>
        <taxon>Pyriculariaceae</taxon>
        <taxon>Pyricularia</taxon>
    </lineage>
</organism>
<feature type="compositionally biased region" description="Polar residues" evidence="1">
    <location>
        <begin position="210"/>
        <end position="240"/>
    </location>
</feature>
<feature type="compositionally biased region" description="Basic and acidic residues" evidence="1">
    <location>
        <begin position="13"/>
        <end position="32"/>
    </location>
</feature>
<dbReference type="Proteomes" id="UP000515153">
    <property type="component" value="Unplaced"/>
</dbReference>
<feature type="compositionally biased region" description="Polar residues" evidence="1">
    <location>
        <begin position="399"/>
        <end position="425"/>
    </location>
</feature>
<feature type="compositionally biased region" description="Basic residues" evidence="1">
    <location>
        <begin position="1"/>
        <end position="12"/>
    </location>
</feature>
<reference evidence="3" key="3">
    <citation type="submission" date="2025-08" db="UniProtKB">
        <authorList>
            <consortium name="RefSeq"/>
        </authorList>
    </citation>
    <scope>IDENTIFICATION</scope>
    <source>
        <strain evidence="3">NI907</strain>
    </source>
</reference>
<feature type="compositionally biased region" description="Basic residues" evidence="1">
    <location>
        <begin position="245"/>
        <end position="254"/>
    </location>
</feature>
<gene>
    <name evidence="3" type="ORF">PgNI_01732</name>
</gene>